<dbReference type="GO" id="GO:0016020">
    <property type="term" value="C:membrane"/>
    <property type="evidence" value="ECO:0007669"/>
    <property type="project" value="InterPro"/>
</dbReference>
<dbReference type="Gene3D" id="3.40.190.10">
    <property type="entry name" value="Periplasmic binding protein-like II"/>
    <property type="match status" value="2"/>
</dbReference>
<dbReference type="GO" id="GO:0042626">
    <property type="term" value="F:ATPase-coupled transmembrane transporter activity"/>
    <property type="evidence" value="ECO:0007669"/>
    <property type="project" value="InterPro"/>
</dbReference>
<protein>
    <recommendedName>
        <fullName evidence="6">Putative aliphatic sulfonates-binding protein</fullName>
    </recommendedName>
</protein>
<keyword evidence="4" id="KW-0732">Signal</keyword>
<accession>A4JNU0</accession>
<feature type="domain" description="Solute-binding protein family 3/N-terminal" evidence="7">
    <location>
        <begin position="53"/>
        <end position="266"/>
    </location>
</feature>
<dbReference type="InterPro" id="IPR015168">
    <property type="entry name" value="SsuA/THI5"/>
</dbReference>
<dbReference type="Pfam" id="PF09084">
    <property type="entry name" value="NMT1"/>
    <property type="match status" value="1"/>
</dbReference>
<comment type="similarity">
    <text evidence="2">Belongs to the bacterial solute-binding protein SsuA/TauA family.</text>
</comment>
<dbReference type="eggNOG" id="COG0715">
    <property type="taxonomic scope" value="Bacteria"/>
</dbReference>
<dbReference type="HOGENOM" id="CLU_028871_2_1_4"/>
<name>A4JNU0_BURVG</name>
<dbReference type="FunFam" id="3.40.190.10:FF:000050">
    <property type="entry name" value="Sulfonate ABC transporter substrate-binding protein"/>
    <property type="match status" value="1"/>
</dbReference>
<evidence type="ECO:0000259" key="7">
    <source>
        <dbReference type="SMART" id="SM00062"/>
    </source>
</evidence>
<evidence type="ECO:0000256" key="3">
    <source>
        <dbReference type="ARBA" id="ARBA00022448"/>
    </source>
</evidence>
<dbReference type="SUPFAM" id="SSF53850">
    <property type="entry name" value="Periplasmic binding protein-like II"/>
    <property type="match status" value="1"/>
</dbReference>
<comment type="subcellular location">
    <subcellularLocation>
        <location evidence="1">Periplasm</location>
    </subcellularLocation>
</comment>
<organism evidence="8 9">
    <name type="scientific">Burkholderia vietnamiensis (strain G4 / LMG 22486)</name>
    <name type="common">Burkholderia cepacia (strain R1808)</name>
    <dbReference type="NCBI Taxonomy" id="269482"/>
    <lineage>
        <taxon>Bacteria</taxon>
        <taxon>Pseudomonadati</taxon>
        <taxon>Pseudomonadota</taxon>
        <taxon>Betaproteobacteria</taxon>
        <taxon>Burkholderiales</taxon>
        <taxon>Burkholderiaceae</taxon>
        <taxon>Burkholderia</taxon>
        <taxon>Burkholderia cepacia complex</taxon>
    </lineage>
</organism>
<dbReference type="InterPro" id="IPR001638">
    <property type="entry name" value="Solute-binding_3/MltF_N"/>
</dbReference>
<dbReference type="GO" id="GO:0042597">
    <property type="term" value="C:periplasmic space"/>
    <property type="evidence" value="ECO:0007669"/>
    <property type="project" value="UniProtKB-SubCell"/>
</dbReference>
<comment type="function">
    <text evidence="5">Part of a binding-protein-dependent transport system for aliphatic sulfonates. Putative binding protein.</text>
</comment>
<proteinExistence type="inferred from homology"/>
<dbReference type="CDD" id="cd13558">
    <property type="entry name" value="PBP2_SsuA_like_2"/>
    <property type="match status" value="1"/>
</dbReference>
<dbReference type="EMBL" id="CP000615">
    <property type="protein sequence ID" value="ABO57943.1"/>
    <property type="molecule type" value="Genomic_DNA"/>
</dbReference>
<sequence>MACAVCFVRCAIRRCCDAHASQLPEKITLSSRIVTALLLALAAQPGIAKDTVTLRVGEQNYFNIQASMEASGVLKDVRYAIEWKHFQAAAPVAESLSGNAIDVGFLGDSALLTLAARGAPVKVVAVSRQSLDGVAILVPKNSPVRTVADLQGKTIAVWRGAWSQQLVLRALEHAGLRMDSVKYAYLMPIDATNALANGSVDAVSLWEPFVSTLALRQGARPVTTAQGLMPALSFVAANDEAAAGKRAEITDFLKRVVAARQWVDSHPREYAQLWAKRAQLEPDVAYRWLGNAHQRVGPVDDAAAKDAQNTADFLHKAGVIPVAYDTTKLLDRSYAGAFAAAAQQTAAAR</sequence>
<dbReference type="KEGG" id="bvi:Bcep1808_4987"/>
<gene>
    <name evidence="8" type="ordered locus">Bcep1808_4987</name>
</gene>
<dbReference type="Proteomes" id="UP000002287">
    <property type="component" value="Chromosome 2"/>
</dbReference>
<dbReference type="AlphaFoldDB" id="A4JNU0"/>
<dbReference type="NCBIfam" id="TIGR01728">
    <property type="entry name" value="SsuA_fam"/>
    <property type="match status" value="1"/>
</dbReference>
<evidence type="ECO:0000256" key="2">
    <source>
        <dbReference type="ARBA" id="ARBA00010742"/>
    </source>
</evidence>
<evidence type="ECO:0000313" key="9">
    <source>
        <dbReference type="Proteomes" id="UP000002287"/>
    </source>
</evidence>
<reference evidence="9" key="1">
    <citation type="submission" date="2007-03" db="EMBL/GenBank/DDBJ databases">
        <title>Complete sequence of chromosome 2 of Burkholderia vietnamiensis G4.</title>
        <authorList>
            <consortium name="US DOE Joint Genome Institute"/>
            <person name="Copeland A."/>
            <person name="Lucas S."/>
            <person name="Lapidus A."/>
            <person name="Barry K."/>
            <person name="Detter J.C."/>
            <person name="Glavina del Rio T."/>
            <person name="Hammon N."/>
            <person name="Israni S."/>
            <person name="Dalin E."/>
            <person name="Tice H."/>
            <person name="Pitluck S."/>
            <person name="Chain P."/>
            <person name="Malfatti S."/>
            <person name="Shin M."/>
            <person name="Vergez L."/>
            <person name="Schmutz J."/>
            <person name="Larimer F."/>
            <person name="Land M."/>
            <person name="Hauser L."/>
            <person name="Kyrpides N."/>
            <person name="Tiedje J."/>
            <person name="Richardson P."/>
        </authorList>
    </citation>
    <scope>NUCLEOTIDE SEQUENCE [LARGE SCALE GENOMIC DNA]</scope>
    <source>
        <strain evidence="9">G4 / LMG 22486</strain>
    </source>
</reference>
<dbReference type="PANTHER" id="PTHR30024:SF48">
    <property type="entry name" value="ABC TRANSPORTER SUBSTRATE-BINDING PROTEIN"/>
    <property type="match status" value="1"/>
</dbReference>
<dbReference type="InterPro" id="IPR010067">
    <property type="entry name" value="ABC_SsuA_sub-bd"/>
</dbReference>
<evidence type="ECO:0000256" key="1">
    <source>
        <dbReference type="ARBA" id="ARBA00004418"/>
    </source>
</evidence>
<evidence type="ECO:0000256" key="5">
    <source>
        <dbReference type="ARBA" id="ARBA00055538"/>
    </source>
</evidence>
<evidence type="ECO:0000256" key="6">
    <source>
        <dbReference type="ARBA" id="ARBA00070228"/>
    </source>
</evidence>
<evidence type="ECO:0000313" key="8">
    <source>
        <dbReference type="EMBL" id="ABO57943.1"/>
    </source>
</evidence>
<evidence type="ECO:0000256" key="4">
    <source>
        <dbReference type="ARBA" id="ARBA00022729"/>
    </source>
</evidence>
<dbReference type="PANTHER" id="PTHR30024">
    <property type="entry name" value="ALIPHATIC SULFONATES-BINDING PROTEIN-RELATED"/>
    <property type="match status" value="1"/>
</dbReference>
<keyword evidence="3" id="KW-0813">Transport</keyword>
<dbReference type="SMART" id="SM00062">
    <property type="entry name" value="PBPb"/>
    <property type="match status" value="1"/>
</dbReference>